<gene>
    <name evidence="7" type="ORF">COU11_03280</name>
</gene>
<evidence type="ECO:0000256" key="4">
    <source>
        <dbReference type="SAM" id="MobiDB-lite"/>
    </source>
</evidence>
<evidence type="ECO:0000256" key="2">
    <source>
        <dbReference type="ARBA" id="ARBA00023015"/>
    </source>
</evidence>
<keyword evidence="2" id="KW-0805">Transcription regulation</keyword>
<dbReference type="PANTHER" id="PTHR12532:SF0">
    <property type="entry name" value="TRANSLATIONAL ACTIVATOR OF CYTOCHROME C OXIDASE 1"/>
    <property type="match status" value="1"/>
</dbReference>
<feature type="compositionally biased region" description="Basic residues" evidence="4">
    <location>
        <begin position="1"/>
        <end position="14"/>
    </location>
</feature>
<comment type="similarity">
    <text evidence="1">Belongs to the TACO1 family.</text>
</comment>
<evidence type="ECO:0000256" key="1">
    <source>
        <dbReference type="ARBA" id="ARBA00008724"/>
    </source>
</evidence>
<feature type="domain" description="TACO1/YebC-like N-terminal" evidence="6">
    <location>
        <begin position="5"/>
        <end position="74"/>
    </location>
</feature>
<evidence type="ECO:0008006" key="9">
    <source>
        <dbReference type="Google" id="ProtNLM"/>
    </source>
</evidence>
<dbReference type="InterPro" id="IPR049083">
    <property type="entry name" value="TACO1_YebC_N"/>
</dbReference>
<protein>
    <recommendedName>
        <fullName evidence="9">YebC/PmpR family DNA-binding transcriptional regulator</fullName>
    </recommendedName>
</protein>
<organism evidence="7 8">
    <name type="scientific">Candidatus Harrisonbacteria bacterium CG10_big_fil_rev_8_21_14_0_10_49_15</name>
    <dbReference type="NCBI Taxonomy" id="1974587"/>
    <lineage>
        <taxon>Bacteria</taxon>
        <taxon>Candidatus Harrisoniibacteriota</taxon>
    </lineage>
</organism>
<dbReference type="Pfam" id="PF01709">
    <property type="entry name" value="Transcrip_reg"/>
    <property type="match status" value="1"/>
</dbReference>
<sequence>MAGHSKWKQIKHKKEAQDKKKGATFSKFLAAISSAARTDANPDTNPTLRSLIEQAGAANVPQENITRALSRQQEKDLSEFTMEAYGPEGVALIITCATDNTNRINHELRKIITDAGGKIADPGSVLWAFAKTTDSWIAKFPQAITESSQVELSKLTQAIKSHPDVQSVFTNAANSHY</sequence>
<dbReference type="Gene3D" id="3.30.70.980">
    <property type="match status" value="1"/>
</dbReference>
<dbReference type="InterPro" id="IPR002876">
    <property type="entry name" value="Transcrip_reg_TACO1-like"/>
</dbReference>
<accession>A0A2H0UKC7</accession>
<dbReference type="InterPro" id="IPR029072">
    <property type="entry name" value="YebC-like"/>
</dbReference>
<dbReference type="Pfam" id="PF20772">
    <property type="entry name" value="TACO1_YebC_N"/>
    <property type="match status" value="1"/>
</dbReference>
<dbReference type="PANTHER" id="PTHR12532">
    <property type="entry name" value="TRANSLATIONAL ACTIVATOR OF CYTOCHROME C OXIDASE 1"/>
    <property type="match status" value="1"/>
</dbReference>
<evidence type="ECO:0000259" key="6">
    <source>
        <dbReference type="Pfam" id="PF20772"/>
    </source>
</evidence>
<dbReference type="SUPFAM" id="SSF75625">
    <property type="entry name" value="YebC-like"/>
    <property type="match status" value="1"/>
</dbReference>
<dbReference type="EMBL" id="PFBD01000023">
    <property type="protein sequence ID" value="PIR86851.1"/>
    <property type="molecule type" value="Genomic_DNA"/>
</dbReference>
<dbReference type="GO" id="GO:0005737">
    <property type="term" value="C:cytoplasm"/>
    <property type="evidence" value="ECO:0007669"/>
    <property type="project" value="UniProtKB-ARBA"/>
</dbReference>
<dbReference type="Gene3D" id="1.10.10.200">
    <property type="match status" value="1"/>
</dbReference>
<proteinExistence type="inferred from homology"/>
<feature type="domain" description="TACO1/YebC-like second and third" evidence="5">
    <location>
        <begin position="78"/>
        <end position="131"/>
    </location>
</feature>
<name>A0A2H0UKC7_9BACT</name>
<evidence type="ECO:0000256" key="3">
    <source>
        <dbReference type="ARBA" id="ARBA00023163"/>
    </source>
</evidence>
<dbReference type="FunFam" id="1.10.10.200:FF:000002">
    <property type="entry name" value="Probable transcriptional regulatory protein CLM62_37755"/>
    <property type="match status" value="1"/>
</dbReference>
<comment type="caution">
    <text evidence="7">The sequence shown here is derived from an EMBL/GenBank/DDBJ whole genome shotgun (WGS) entry which is preliminary data.</text>
</comment>
<evidence type="ECO:0000259" key="5">
    <source>
        <dbReference type="Pfam" id="PF01709"/>
    </source>
</evidence>
<dbReference type="InterPro" id="IPR048300">
    <property type="entry name" value="TACO1_YebC-like_2nd/3rd_dom"/>
</dbReference>
<keyword evidence="3" id="KW-0804">Transcription</keyword>
<dbReference type="InterPro" id="IPR026564">
    <property type="entry name" value="Transcrip_reg_TACO1-like_dom3"/>
</dbReference>
<dbReference type="Proteomes" id="UP000229526">
    <property type="component" value="Unassembled WGS sequence"/>
</dbReference>
<evidence type="ECO:0000313" key="7">
    <source>
        <dbReference type="EMBL" id="PIR86851.1"/>
    </source>
</evidence>
<dbReference type="AlphaFoldDB" id="A0A2H0UKC7"/>
<feature type="region of interest" description="Disordered" evidence="4">
    <location>
        <begin position="1"/>
        <end position="21"/>
    </location>
</feature>
<dbReference type="InterPro" id="IPR017856">
    <property type="entry name" value="Integrase-like_N"/>
</dbReference>
<reference evidence="8" key="1">
    <citation type="submission" date="2017-09" db="EMBL/GenBank/DDBJ databases">
        <title>Depth-based differentiation of microbial function through sediment-hosted aquifers and enrichment of novel symbionts in the deep terrestrial subsurface.</title>
        <authorList>
            <person name="Probst A.J."/>
            <person name="Ladd B."/>
            <person name="Jarett J.K."/>
            <person name="Geller-Mcgrath D.E."/>
            <person name="Sieber C.M.K."/>
            <person name="Emerson J.B."/>
            <person name="Anantharaman K."/>
            <person name="Thomas B.C."/>
            <person name="Malmstrom R."/>
            <person name="Stieglmeier M."/>
            <person name="Klingl A."/>
            <person name="Woyke T."/>
            <person name="Ryan C.M."/>
            <person name="Banfield J.F."/>
        </authorList>
    </citation>
    <scope>NUCLEOTIDE SEQUENCE [LARGE SCALE GENOMIC DNA]</scope>
</reference>
<evidence type="ECO:0000313" key="8">
    <source>
        <dbReference type="Proteomes" id="UP000229526"/>
    </source>
</evidence>